<evidence type="ECO:0000256" key="1">
    <source>
        <dbReference type="ARBA" id="ARBA00022448"/>
    </source>
</evidence>
<feature type="transmembrane region" description="Helical" evidence="8">
    <location>
        <begin position="479"/>
        <end position="498"/>
    </location>
</feature>
<organism evidence="10">
    <name type="scientific">Hirondellea gigas</name>
    <dbReference type="NCBI Taxonomy" id="1518452"/>
    <lineage>
        <taxon>Eukaryota</taxon>
        <taxon>Metazoa</taxon>
        <taxon>Ecdysozoa</taxon>
        <taxon>Arthropoda</taxon>
        <taxon>Crustacea</taxon>
        <taxon>Multicrustacea</taxon>
        <taxon>Malacostraca</taxon>
        <taxon>Eumalacostraca</taxon>
        <taxon>Peracarida</taxon>
        <taxon>Amphipoda</taxon>
        <taxon>Amphilochidea</taxon>
        <taxon>Lysianassida</taxon>
        <taxon>Lysianassidira</taxon>
        <taxon>Lysianassoidea</taxon>
        <taxon>Lysianassidae</taxon>
        <taxon>Hirondellea</taxon>
    </lineage>
</organism>
<dbReference type="SUPFAM" id="SSF90123">
    <property type="entry name" value="ABC transporter transmembrane region"/>
    <property type="match status" value="1"/>
</dbReference>
<feature type="domain" description="ABC transmembrane type-1" evidence="9">
    <location>
        <begin position="344"/>
        <end position="595"/>
    </location>
</feature>
<dbReference type="InterPro" id="IPR011527">
    <property type="entry name" value="ABC1_TM_dom"/>
</dbReference>
<keyword evidence="6 8" id="KW-0472">Membrane</keyword>
<feature type="transmembrane region" description="Helical" evidence="8">
    <location>
        <begin position="563"/>
        <end position="586"/>
    </location>
</feature>
<accession>A0A2P2I628</accession>
<name>A0A2P2I628_9CRUS</name>
<proteinExistence type="evidence at transcript level"/>
<feature type="compositionally biased region" description="Polar residues" evidence="7">
    <location>
        <begin position="98"/>
        <end position="111"/>
    </location>
</feature>
<keyword evidence="3" id="KW-0547">Nucleotide-binding</keyword>
<evidence type="ECO:0000256" key="8">
    <source>
        <dbReference type="SAM" id="Phobius"/>
    </source>
</evidence>
<dbReference type="Pfam" id="PF00664">
    <property type="entry name" value="ABC_membrane"/>
    <property type="match status" value="1"/>
</dbReference>
<evidence type="ECO:0000313" key="10">
    <source>
        <dbReference type="EMBL" id="LAB69366.1"/>
    </source>
</evidence>
<protein>
    <submittedName>
        <fullName evidence="10">Multidrug resistance-associated protein 5-like</fullName>
    </submittedName>
</protein>
<dbReference type="FunFam" id="1.20.1560.10:FF:000012">
    <property type="entry name" value="ATP binding cassette subfamily C member 5"/>
    <property type="match status" value="1"/>
</dbReference>
<dbReference type="CDD" id="cd18592">
    <property type="entry name" value="ABC_6TM_MRP5_8_9_D1"/>
    <property type="match status" value="1"/>
</dbReference>
<keyword evidence="5 8" id="KW-1133">Transmembrane helix</keyword>
<dbReference type="GO" id="GO:0005524">
    <property type="term" value="F:ATP binding"/>
    <property type="evidence" value="ECO:0007669"/>
    <property type="project" value="UniProtKB-KW"/>
</dbReference>
<evidence type="ECO:0000256" key="5">
    <source>
        <dbReference type="ARBA" id="ARBA00022989"/>
    </source>
</evidence>
<dbReference type="AlphaFoldDB" id="A0A2P2I628"/>
<dbReference type="EMBL" id="IACF01003756">
    <property type="protein sequence ID" value="LAB69366.1"/>
    <property type="molecule type" value="mRNA"/>
</dbReference>
<feature type="compositionally biased region" description="Basic and acidic residues" evidence="7">
    <location>
        <begin position="1"/>
        <end position="12"/>
    </location>
</feature>
<evidence type="ECO:0000259" key="9">
    <source>
        <dbReference type="PROSITE" id="PS50929"/>
    </source>
</evidence>
<feature type="region of interest" description="Disordered" evidence="7">
    <location>
        <begin position="84"/>
        <end position="111"/>
    </location>
</feature>
<sequence>MMEKEDAGHDNSSEDATTNVNQQDNAGVDTQTDVSSKAKNIINHDEIEWQITQDVDNSSSREAVVAFDLKDDGSLNMSCSEEVNNELDSKQPLLEASSEPNATRDATSESLKNVATPVDVDEDNHETSALIAKEGAPLKSAAISVNNDVTIQNNQSKSEIIDDINLNININNKNSNNESDNEGSDDNIDCSIDDALDEGCMDLQGTLERGFSLQESSQTSDRAKLYEQMRINYQHETLASKRYAPALKHFIPVRSEKCAPLEMPVDKTGMVSYTMFSWMTPIMWRAYKKGLTQEDMPICSKYDMCDYNTQRLERLWNAELQQKGPAKASLQRVVWKFIRTRVYFGLLLFIVTLMFGFVGPTIFMRYLIEWLSTEEPVSTGLLWVVGLILTDLCRILTFGLVWAVNYRTGVRLRSACLGLVYKKLMRLSALGDKSVGEMINLFANDGQRIFDFVVLGVMIIGGPVVGVGGVAYILWLLGPYALCGMLAFLLFYPLQYGISRLTGVLRRRTVTVTDERVRLMNELLACIKLIKMYAWEDSFASAIDEVRQKEKVLLEKSAYVQSVSLAMAPTVPVIAAILTFVAHIAAGNNLTPAQVR</sequence>
<feature type="transmembrane region" description="Helical" evidence="8">
    <location>
        <begin position="380"/>
        <end position="404"/>
    </location>
</feature>
<evidence type="ECO:0000256" key="6">
    <source>
        <dbReference type="ARBA" id="ARBA00023136"/>
    </source>
</evidence>
<dbReference type="InterPro" id="IPR050173">
    <property type="entry name" value="ABC_transporter_C-like"/>
</dbReference>
<dbReference type="Gene3D" id="1.20.1560.10">
    <property type="entry name" value="ABC transporter type 1, transmembrane domain"/>
    <property type="match status" value="1"/>
</dbReference>
<dbReference type="GO" id="GO:0140359">
    <property type="term" value="F:ABC-type transporter activity"/>
    <property type="evidence" value="ECO:0007669"/>
    <property type="project" value="InterPro"/>
</dbReference>
<keyword evidence="4" id="KW-0067">ATP-binding</keyword>
<dbReference type="GO" id="GO:0016020">
    <property type="term" value="C:membrane"/>
    <property type="evidence" value="ECO:0007669"/>
    <property type="project" value="InterPro"/>
</dbReference>
<reference evidence="10" key="1">
    <citation type="journal article" date="2018" name="Biosci. Biotechnol. Biochem.">
        <title>Polysaccharide hydrolase of the hadal zone amphipods Hirondellea gigas.</title>
        <authorList>
            <person name="Kobayashi H."/>
            <person name="Nagahama T."/>
            <person name="Arai W."/>
            <person name="Sasagawa Y."/>
            <person name="Umeda M."/>
            <person name="Hayashi T."/>
            <person name="Nikaido I."/>
            <person name="Watanabe H."/>
            <person name="Oguri K."/>
            <person name="Kitazato H."/>
            <person name="Fujioka K."/>
            <person name="Kido Y."/>
            <person name="Takami H."/>
        </authorList>
    </citation>
    <scope>NUCLEOTIDE SEQUENCE</scope>
    <source>
        <tissue evidence="10">Whole body</tissue>
    </source>
</reference>
<dbReference type="PROSITE" id="PS50929">
    <property type="entry name" value="ABC_TM1F"/>
    <property type="match status" value="1"/>
</dbReference>
<dbReference type="InterPro" id="IPR036640">
    <property type="entry name" value="ABC1_TM_sf"/>
</dbReference>
<feature type="compositionally biased region" description="Polar residues" evidence="7">
    <location>
        <begin position="14"/>
        <end position="35"/>
    </location>
</feature>
<keyword evidence="2 8" id="KW-0812">Transmembrane</keyword>
<evidence type="ECO:0000256" key="3">
    <source>
        <dbReference type="ARBA" id="ARBA00022741"/>
    </source>
</evidence>
<dbReference type="PANTHER" id="PTHR24223">
    <property type="entry name" value="ATP-BINDING CASSETTE SUB-FAMILY C"/>
    <property type="match status" value="1"/>
</dbReference>
<feature type="transmembrane region" description="Helical" evidence="8">
    <location>
        <begin position="449"/>
        <end position="473"/>
    </location>
</feature>
<feature type="transmembrane region" description="Helical" evidence="8">
    <location>
        <begin position="342"/>
        <end position="368"/>
    </location>
</feature>
<evidence type="ECO:0000256" key="2">
    <source>
        <dbReference type="ARBA" id="ARBA00022692"/>
    </source>
</evidence>
<evidence type="ECO:0000256" key="7">
    <source>
        <dbReference type="SAM" id="MobiDB-lite"/>
    </source>
</evidence>
<feature type="region of interest" description="Disordered" evidence="7">
    <location>
        <begin position="1"/>
        <end position="35"/>
    </location>
</feature>
<keyword evidence="1" id="KW-0813">Transport</keyword>
<evidence type="ECO:0000256" key="4">
    <source>
        <dbReference type="ARBA" id="ARBA00022840"/>
    </source>
</evidence>
<dbReference type="PANTHER" id="PTHR24223:SF447">
    <property type="entry name" value="MULTIDRUG RESISTANCE-ASSOCIATED PROTEIN 5"/>
    <property type="match status" value="1"/>
</dbReference>